<reference evidence="10 11" key="1">
    <citation type="journal article" date="2018" name="Environ. Microbiol.">
        <title>Isolation and genomic characterization of Novimethylophilus kurashikiensis gen. nov. sp. nov., a new lanthanide-dependent methylotrophic species of Methylophilaceae.</title>
        <authorList>
            <person name="Lv H."/>
            <person name="Sahin N."/>
            <person name="Tani A."/>
        </authorList>
    </citation>
    <scope>NUCLEOTIDE SEQUENCE [LARGE SCALE GENOMIC DNA]</scope>
    <source>
        <strain evidence="10 11">La2-4</strain>
    </source>
</reference>
<evidence type="ECO:0000256" key="6">
    <source>
        <dbReference type="ARBA" id="ARBA00023186"/>
    </source>
</evidence>
<evidence type="ECO:0000256" key="4">
    <source>
        <dbReference type="ARBA" id="ARBA00022989"/>
    </source>
</evidence>
<comment type="subcellular location">
    <subcellularLocation>
        <location evidence="1">Cell membrane</location>
        <topology evidence="1">Single-pass type II membrane protein</topology>
    </subcellularLocation>
</comment>
<evidence type="ECO:0000256" key="8">
    <source>
        <dbReference type="ARBA" id="ARBA00024235"/>
    </source>
</evidence>
<proteinExistence type="inferred from homology"/>
<dbReference type="AlphaFoldDB" id="A0A2R5F2W3"/>
<evidence type="ECO:0000313" key="10">
    <source>
        <dbReference type="EMBL" id="GBG12892.1"/>
    </source>
</evidence>
<organism evidence="10 11">
    <name type="scientific">Novimethylophilus kurashikiensis</name>
    <dbReference type="NCBI Taxonomy" id="1825523"/>
    <lineage>
        <taxon>Bacteria</taxon>
        <taxon>Pseudomonadati</taxon>
        <taxon>Pseudomonadota</taxon>
        <taxon>Betaproteobacteria</taxon>
        <taxon>Nitrosomonadales</taxon>
        <taxon>Methylophilaceae</taxon>
        <taxon>Novimethylophilus</taxon>
    </lineage>
</organism>
<evidence type="ECO:0000256" key="1">
    <source>
        <dbReference type="ARBA" id="ARBA00004401"/>
    </source>
</evidence>
<dbReference type="PIRSF" id="PIRSF006170">
    <property type="entry name" value="YfgM"/>
    <property type="match status" value="1"/>
</dbReference>
<dbReference type="Proteomes" id="UP000245081">
    <property type="component" value="Unassembled WGS sequence"/>
</dbReference>
<evidence type="ECO:0000259" key="9">
    <source>
        <dbReference type="Pfam" id="PF09976"/>
    </source>
</evidence>
<dbReference type="RefSeq" id="WP_109014114.1">
    <property type="nucleotide sequence ID" value="NZ_BDOQ01000002.1"/>
</dbReference>
<dbReference type="InterPro" id="IPR011990">
    <property type="entry name" value="TPR-like_helical_dom_sf"/>
</dbReference>
<protein>
    <recommendedName>
        <fullName evidence="8">Ancillary SecYEG translocon subunit</fullName>
    </recommendedName>
</protein>
<gene>
    <name evidence="10" type="ORF">NMK_0428</name>
</gene>
<evidence type="ECO:0000256" key="5">
    <source>
        <dbReference type="ARBA" id="ARBA00023136"/>
    </source>
</evidence>
<keyword evidence="6" id="KW-0143">Chaperone</keyword>
<dbReference type="GO" id="GO:0044877">
    <property type="term" value="F:protein-containing complex binding"/>
    <property type="evidence" value="ECO:0007669"/>
    <property type="project" value="InterPro"/>
</dbReference>
<dbReference type="Pfam" id="PF09976">
    <property type="entry name" value="TPR_21"/>
    <property type="match status" value="1"/>
</dbReference>
<accession>A0A2R5F2W3</accession>
<sequence length="208" mass="23050">MAYDLEEQEQLDALKAWWNTHGNNVMLAVAALCVGFAGYQGWKYYQHKQSLEASAQYETLAQLDIKDTKQVRAISAQLMDKYSGTPYAARAALMAARANYEAGDAKSAHAQAEWAMAHAKEDSIKTIAQLQLASLLLDEKKYDDALKTLDEKHDPAFDGLVADLKGDVLTAQGKKDDAKKAYVEALANFDQKSRFRKITEQKLDALGS</sequence>
<keyword evidence="2" id="KW-1003">Cell membrane</keyword>
<dbReference type="Gene3D" id="1.25.40.10">
    <property type="entry name" value="Tetratricopeptide repeat domain"/>
    <property type="match status" value="1"/>
</dbReference>
<feature type="domain" description="Ancillary SecYEG translocon subunit/Cell division coordinator CpoB TPR" evidence="9">
    <location>
        <begin position="15"/>
        <end position="207"/>
    </location>
</feature>
<comment type="caution">
    <text evidence="10">The sequence shown here is derived from an EMBL/GenBank/DDBJ whole genome shotgun (WGS) entry which is preliminary data.</text>
</comment>
<evidence type="ECO:0000256" key="7">
    <source>
        <dbReference type="ARBA" id="ARBA00024197"/>
    </source>
</evidence>
<dbReference type="OrthoDB" id="8521102at2"/>
<dbReference type="PANTHER" id="PTHR38035">
    <property type="entry name" value="UPF0070 PROTEIN YFGM"/>
    <property type="match status" value="1"/>
</dbReference>
<dbReference type="GO" id="GO:0005886">
    <property type="term" value="C:plasma membrane"/>
    <property type="evidence" value="ECO:0007669"/>
    <property type="project" value="UniProtKB-SubCell"/>
</dbReference>
<evidence type="ECO:0000256" key="3">
    <source>
        <dbReference type="ARBA" id="ARBA00022692"/>
    </source>
</evidence>
<dbReference type="InterPro" id="IPR026039">
    <property type="entry name" value="YfgM"/>
</dbReference>
<keyword evidence="3" id="KW-0812">Transmembrane</keyword>
<evidence type="ECO:0000313" key="11">
    <source>
        <dbReference type="Proteomes" id="UP000245081"/>
    </source>
</evidence>
<dbReference type="PANTHER" id="PTHR38035:SF1">
    <property type="entry name" value="ANCILLARY SECYEG TRANSLOCON SUBUNIT"/>
    <property type="match status" value="1"/>
</dbReference>
<name>A0A2R5F2W3_9PROT</name>
<keyword evidence="5" id="KW-0472">Membrane</keyword>
<evidence type="ECO:0000256" key="2">
    <source>
        <dbReference type="ARBA" id="ARBA00022475"/>
    </source>
</evidence>
<comment type="similarity">
    <text evidence="7">Belongs to the YfgM family.</text>
</comment>
<dbReference type="EMBL" id="BDOQ01000002">
    <property type="protein sequence ID" value="GBG12892.1"/>
    <property type="molecule type" value="Genomic_DNA"/>
</dbReference>
<keyword evidence="11" id="KW-1185">Reference proteome</keyword>
<dbReference type="SUPFAM" id="SSF48452">
    <property type="entry name" value="TPR-like"/>
    <property type="match status" value="1"/>
</dbReference>
<keyword evidence="4" id="KW-1133">Transmembrane helix</keyword>
<dbReference type="InterPro" id="IPR018704">
    <property type="entry name" value="SecYEG/CpoB_TPR"/>
</dbReference>